<accession>A0A847D2B2</accession>
<dbReference type="Proteomes" id="UP000545876">
    <property type="component" value="Unassembled WGS sequence"/>
</dbReference>
<reference evidence="1 2" key="1">
    <citation type="journal article" date="2020" name="Biotechnol. Biofuels">
        <title>New insights from the biogas microbiome by comprehensive genome-resolved metagenomics of nearly 1600 species originating from multiple anaerobic digesters.</title>
        <authorList>
            <person name="Campanaro S."/>
            <person name="Treu L."/>
            <person name="Rodriguez-R L.M."/>
            <person name="Kovalovszki A."/>
            <person name="Ziels R.M."/>
            <person name="Maus I."/>
            <person name="Zhu X."/>
            <person name="Kougias P.G."/>
            <person name="Basile A."/>
            <person name="Luo G."/>
            <person name="Schluter A."/>
            <person name="Konstantinidis K.T."/>
            <person name="Angelidaki I."/>
        </authorList>
    </citation>
    <scope>NUCLEOTIDE SEQUENCE [LARGE SCALE GENOMIC DNA]</scope>
    <source>
        <strain evidence="1">AS06rmzACSIP_65</strain>
    </source>
</reference>
<sequence length="559" mass="58236">MRKKNLIKVDSLKFFLVLTIVSFSFFLLRGFRAQADSITTSVTIGNNSPYFSSGPIEDPAVTSTSPANIGDLVTFKATGTDGNGEDYYLLVCSTDSATAVNNNIPYCNGGSTYCTSTITASGSQATCTYTTQTSDSFSNTWYAFVCDTNSTAASCSAGDQGTGDSGSPFYVNHLPSFTGITNTSPANPGGLITWNATASDPDSNTIKLLVCKTNSITNGACTSEEWCSSTLSSSNPSCTYNIPSVTPDGSSDAYAFIVDQYNKPSTDATQGSNSYFTVNNVAPVVSAVTLNSNSAIVLTEATTTSVSVTATVTDNNSCYGTEIDSVKAYAYRSGITYSNCNTVPGNNNNCYPEVSCSVVAGSCTDITDSSADYTCSFNMQYHADPTDINTQFDAQNWLATVKATDDDSSGHSAESSSGVELNSLVAFSIGASISYGSLGVGQANDPLDRTLVTTATGNVGLDQEHSGASEMCTDYPTCLGATPIPVGYQRYGLSAVAYSSGTVLTVTPVEVELNVPKVTTSTPTTGTTWWGISIPAGTIAGTYNGANTITAVKGEIANW</sequence>
<evidence type="ECO:0000313" key="2">
    <source>
        <dbReference type="Proteomes" id="UP000545876"/>
    </source>
</evidence>
<dbReference type="AlphaFoldDB" id="A0A847D2B2"/>
<evidence type="ECO:0000313" key="1">
    <source>
        <dbReference type="EMBL" id="NLD25580.1"/>
    </source>
</evidence>
<organism evidence="1 2">
    <name type="scientific">Candidatus Dojkabacteria bacterium</name>
    <dbReference type="NCBI Taxonomy" id="2099670"/>
    <lineage>
        <taxon>Bacteria</taxon>
        <taxon>Candidatus Dojkabacteria</taxon>
    </lineage>
</organism>
<dbReference type="EMBL" id="JAAZBX010000011">
    <property type="protein sequence ID" value="NLD25580.1"/>
    <property type="molecule type" value="Genomic_DNA"/>
</dbReference>
<proteinExistence type="predicted"/>
<name>A0A847D2B2_9BACT</name>
<protein>
    <submittedName>
        <fullName evidence="1">Uncharacterized protein</fullName>
    </submittedName>
</protein>
<gene>
    <name evidence="1" type="ORF">GX656_02975</name>
</gene>
<comment type="caution">
    <text evidence="1">The sequence shown here is derived from an EMBL/GenBank/DDBJ whole genome shotgun (WGS) entry which is preliminary data.</text>
</comment>